<proteinExistence type="predicted"/>
<accession>A0A146L9N7</accession>
<name>A0A146L9N7_LYGHE</name>
<feature type="chain" id="PRO_5007527040" description="Secreted protein" evidence="1">
    <location>
        <begin position="20"/>
        <end position="110"/>
    </location>
</feature>
<evidence type="ECO:0000256" key="1">
    <source>
        <dbReference type="SAM" id="SignalP"/>
    </source>
</evidence>
<gene>
    <name evidence="2" type="ORF">g.96245</name>
</gene>
<organism evidence="2">
    <name type="scientific">Lygus hesperus</name>
    <name type="common">Western plant bug</name>
    <dbReference type="NCBI Taxonomy" id="30085"/>
    <lineage>
        <taxon>Eukaryota</taxon>
        <taxon>Metazoa</taxon>
        <taxon>Ecdysozoa</taxon>
        <taxon>Arthropoda</taxon>
        <taxon>Hexapoda</taxon>
        <taxon>Insecta</taxon>
        <taxon>Pterygota</taxon>
        <taxon>Neoptera</taxon>
        <taxon>Paraneoptera</taxon>
        <taxon>Hemiptera</taxon>
        <taxon>Heteroptera</taxon>
        <taxon>Panheteroptera</taxon>
        <taxon>Cimicomorpha</taxon>
        <taxon>Miridae</taxon>
        <taxon>Mirini</taxon>
        <taxon>Lygus</taxon>
    </lineage>
</organism>
<sequence>MFLLLLLFFLPLSIPLILLFPFTELRVVELDKSKREKSHIALDSVAFPTLIDEWVGLKSLLFFTKLFRCICMKMSVNQSCLVNTAAVARLAGLTTKQHRRKSRHFYDMGT</sequence>
<dbReference type="EMBL" id="GDHC01014792">
    <property type="protein sequence ID" value="JAQ03837.1"/>
    <property type="molecule type" value="Transcribed_RNA"/>
</dbReference>
<evidence type="ECO:0000313" key="2">
    <source>
        <dbReference type="EMBL" id="JAQ03837.1"/>
    </source>
</evidence>
<reference evidence="2" key="1">
    <citation type="journal article" date="2016" name="Gigascience">
        <title>De novo construction of an expanded transcriptome assembly for the western tarnished plant bug, Lygus hesperus.</title>
        <authorList>
            <person name="Tassone E.E."/>
            <person name="Geib S.M."/>
            <person name="Hall B."/>
            <person name="Fabrick J.A."/>
            <person name="Brent C.S."/>
            <person name="Hull J.J."/>
        </authorList>
    </citation>
    <scope>NUCLEOTIDE SEQUENCE</scope>
</reference>
<keyword evidence="1" id="KW-0732">Signal</keyword>
<dbReference type="AlphaFoldDB" id="A0A146L9N7"/>
<protein>
    <recommendedName>
        <fullName evidence="3">Secreted protein</fullName>
    </recommendedName>
</protein>
<evidence type="ECO:0008006" key="3">
    <source>
        <dbReference type="Google" id="ProtNLM"/>
    </source>
</evidence>
<feature type="signal peptide" evidence="1">
    <location>
        <begin position="1"/>
        <end position="19"/>
    </location>
</feature>